<dbReference type="EMBL" id="KN603339">
    <property type="protein sequence ID" value="KHJ79768.1"/>
    <property type="molecule type" value="Genomic_DNA"/>
</dbReference>
<evidence type="ECO:0000256" key="4">
    <source>
        <dbReference type="SAM" id="MobiDB-lite"/>
    </source>
</evidence>
<accession>A0A0B1S346</accession>
<dbReference type="PANTHER" id="PTHR22761">
    <property type="entry name" value="CHARGED MULTIVESICULAR BODY PROTEIN"/>
    <property type="match status" value="1"/>
</dbReference>
<comment type="similarity">
    <text evidence="2">Belongs to the SNF7 family.</text>
</comment>
<dbReference type="GO" id="GO:0032511">
    <property type="term" value="P:late endosome to vacuole transport via multivesicular body sorting pathway"/>
    <property type="evidence" value="ECO:0007669"/>
    <property type="project" value="TreeGrafter"/>
</dbReference>
<dbReference type="GO" id="GO:0009898">
    <property type="term" value="C:cytoplasmic side of plasma membrane"/>
    <property type="evidence" value="ECO:0007669"/>
    <property type="project" value="TreeGrafter"/>
</dbReference>
<reference evidence="5 6" key="1">
    <citation type="submission" date="2014-03" db="EMBL/GenBank/DDBJ databases">
        <title>Draft genome of the hookworm Oesophagostomum dentatum.</title>
        <authorList>
            <person name="Mitreva M."/>
        </authorList>
    </citation>
    <scope>NUCLEOTIDE SEQUENCE [LARGE SCALE GENOMIC DNA]</scope>
    <source>
        <strain evidence="5 6">OD-Hann</strain>
    </source>
</reference>
<comment type="subcellular location">
    <subcellularLocation>
        <location evidence="1">Endosome</location>
    </subcellularLocation>
</comment>
<keyword evidence="3" id="KW-0967">Endosome</keyword>
<name>A0A0B1S346_OESDE</name>
<dbReference type="GO" id="GO:0000815">
    <property type="term" value="C:ESCRT III complex"/>
    <property type="evidence" value="ECO:0007669"/>
    <property type="project" value="TreeGrafter"/>
</dbReference>
<feature type="compositionally biased region" description="Polar residues" evidence="4">
    <location>
        <begin position="24"/>
        <end position="38"/>
    </location>
</feature>
<evidence type="ECO:0000313" key="6">
    <source>
        <dbReference type="Proteomes" id="UP000053660"/>
    </source>
</evidence>
<proteinExistence type="inferred from homology"/>
<dbReference type="InterPro" id="IPR005024">
    <property type="entry name" value="Snf7_fam"/>
</dbReference>
<protein>
    <submittedName>
        <fullName evidence="5">SNF7 family protein</fullName>
    </submittedName>
</protein>
<dbReference type="OrthoDB" id="5592979at2759"/>
<dbReference type="PANTHER" id="PTHR22761:SF10">
    <property type="entry name" value="GH13992P"/>
    <property type="match status" value="1"/>
</dbReference>
<sequence>MCIWIISRLFGKEKGSAAKESQTETRVTSTKNAAPTTQRALENLEETERMLLKKQDYLERKIKEEQETARSYATTNKVLALQALDRKKKFESQLARNVGVLKNIASQRSALENASEDAAVLEAMGQASKALHSAHKMDIDQVSASIL</sequence>
<dbReference type="Pfam" id="PF03357">
    <property type="entry name" value="Snf7"/>
    <property type="match status" value="1"/>
</dbReference>
<keyword evidence="6" id="KW-1185">Reference proteome</keyword>
<feature type="region of interest" description="Disordered" evidence="4">
    <location>
        <begin position="17"/>
        <end position="38"/>
    </location>
</feature>
<evidence type="ECO:0000256" key="3">
    <source>
        <dbReference type="ARBA" id="ARBA00022753"/>
    </source>
</evidence>
<dbReference type="GO" id="GO:0005771">
    <property type="term" value="C:multivesicular body"/>
    <property type="evidence" value="ECO:0007669"/>
    <property type="project" value="TreeGrafter"/>
</dbReference>
<dbReference type="Gene3D" id="1.10.287.1060">
    <property type="entry name" value="ESAT-6-like"/>
    <property type="match status" value="1"/>
</dbReference>
<dbReference type="GO" id="GO:0006900">
    <property type="term" value="P:vesicle budding from membrane"/>
    <property type="evidence" value="ECO:0007669"/>
    <property type="project" value="TreeGrafter"/>
</dbReference>
<evidence type="ECO:0000313" key="5">
    <source>
        <dbReference type="EMBL" id="KHJ79768.1"/>
    </source>
</evidence>
<dbReference type="AlphaFoldDB" id="A0A0B1S346"/>
<gene>
    <name evidence="5" type="ORF">OESDEN_20575</name>
</gene>
<evidence type="ECO:0000256" key="2">
    <source>
        <dbReference type="ARBA" id="ARBA00006190"/>
    </source>
</evidence>
<evidence type="ECO:0000256" key="1">
    <source>
        <dbReference type="ARBA" id="ARBA00004177"/>
    </source>
</evidence>
<dbReference type="Proteomes" id="UP000053660">
    <property type="component" value="Unassembled WGS sequence"/>
</dbReference>
<organism evidence="5 6">
    <name type="scientific">Oesophagostomum dentatum</name>
    <name type="common">Nodular worm</name>
    <dbReference type="NCBI Taxonomy" id="61180"/>
    <lineage>
        <taxon>Eukaryota</taxon>
        <taxon>Metazoa</taxon>
        <taxon>Ecdysozoa</taxon>
        <taxon>Nematoda</taxon>
        <taxon>Chromadorea</taxon>
        <taxon>Rhabditida</taxon>
        <taxon>Rhabditina</taxon>
        <taxon>Rhabditomorpha</taxon>
        <taxon>Strongyloidea</taxon>
        <taxon>Strongylidae</taxon>
        <taxon>Oesophagostomum</taxon>
    </lineage>
</organism>